<name>A0ABY4HUQ2_CHIFI</name>
<accession>A0ABY4HUQ2</accession>
<organism evidence="1 2">
    <name type="scientific">Chitinophaga filiformis</name>
    <name type="common">Myxococcus filiformis</name>
    <name type="synonym">Flexibacter filiformis</name>
    <dbReference type="NCBI Taxonomy" id="104663"/>
    <lineage>
        <taxon>Bacteria</taxon>
        <taxon>Pseudomonadati</taxon>
        <taxon>Bacteroidota</taxon>
        <taxon>Chitinophagia</taxon>
        <taxon>Chitinophagales</taxon>
        <taxon>Chitinophagaceae</taxon>
        <taxon>Chitinophaga</taxon>
    </lineage>
</organism>
<dbReference type="EMBL" id="CP095855">
    <property type="protein sequence ID" value="UPK67257.1"/>
    <property type="molecule type" value="Genomic_DNA"/>
</dbReference>
<sequence length="230" mass="27219">MGVEWDLGCLKCKRQIWLGSQKPFKWKGFQIKDEDVKRFLSLHSQCHNNMNGNFLLTNDGTIDIPWYSDDTRLEWEEDILSRTFCYDSWNNEGGLTCPGCGKKIESDEERRKQNGNLTKGSFLWFCNDACFDSYVIYNRNERENFIYDSTNDQVKPATGTAFKVCCTKCKTFVVIDNLKDAAEMTRDFEYLALFLCDHIGHDHLLMVNFENDNILWEETKYRDQWKEYEY</sequence>
<keyword evidence="2" id="KW-1185">Reference proteome</keyword>
<evidence type="ECO:0000313" key="1">
    <source>
        <dbReference type="EMBL" id="UPK67257.1"/>
    </source>
</evidence>
<reference evidence="1 2" key="1">
    <citation type="submission" date="2022-04" db="EMBL/GenBank/DDBJ databases">
        <title>The arsenic-methylating capacity of Chitinophaga filiformis YT5 during chitin decomposition.</title>
        <authorList>
            <person name="Chen G."/>
            <person name="Liang Y."/>
        </authorList>
    </citation>
    <scope>NUCLEOTIDE SEQUENCE [LARGE SCALE GENOMIC DNA]</scope>
    <source>
        <strain evidence="1 2">YT5</strain>
    </source>
</reference>
<dbReference type="Proteomes" id="UP000830198">
    <property type="component" value="Chromosome"/>
</dbReference>
<proteinExistence type="predicted"/>
<evidence type="ECO:0000313" key="2">
    <source>
        <dbReference type="Proteomes" id="UP000830198"/>
    </source>
</evidence>
<gene>
    <name evidence="1" type="ORF">MYF79_20160</name>
</gene>
<evidence type="ECO:0008006" key="3">
    <source>
        <dbReference type="Google" id="ProtNLM"/>
    </source>
</evidence>
<dbReference type="RefSeq" id="WP_247809479.1">
    <property type="nucleotide sequence ID" value="NZ_CP095855.1"/>
</dbReference>
<protein>
    <recommendedName>
        <fullName evidence="3">MYM-type domain-containing protein</fullName>
    </recommendedName>
</protein>